<feature type="domain" description="Mos1 transposase HTH" evidence="1">
    <location>
        <begin position="74"/>
        <end position="107"/>
    </location>
</feature>
<dbReference type="InterPro" id="IPR041426">
    <property type="entry name" value="Mos1_HTH"/>
</dbReference>
<reference evidence="3" key="1">
    <citation type="submission" date="2023-01" db="EMBL/GenBank/DDBJ databases">
        <title>Key to firefly adult light organ development and bioluminescence: homeobox transcription factors regulate luciferase expression and transportation to peroxisome.</title>
        <authorList>
            <person name="Fu X."/>
        </authorList>
    </citation>
    <scope>NUCLEOTIDE SEQUENCE [LARGE SCALE GENOMIC DNA]</scope>
</reference>
<evidence type="ECO:0000259" key="1">
    <source>
        <dbReference type="Pfam" id="PF17906"/>
    </source>
</evidence>
<proteinExistence type="predicted"/>
<dbReference type="EMBL" id="JARPUR010000001">
    <property type="protein sequence ID" value="KAK4884357.1"/>
    <property type="molecule type" value="Genomic_DNA"/>
</dbReference>
<sequence>MSRINNITELPPNPLIPVTELTGRDHEVLLKMLDKYLLVKETKSYMKMVIFNAYVSGYFFLNSNINGLMGNFVFCFKYNREVKASEATTTICAVYGENAIVENTARK</sequence>
<protein>
    <recommendedName>
        <fullName evidence="1">Mos1 transposase HTH domain-containing protein</fullName>
    </recommendedName>
</protein>
<dbReference type="Gene3D" id="1.10.10.1450">
    <property type="match status" value="1"/>
</dbReference>
<gene>
    <name evidence="2" type="ORF">RN001_000628</name>
</gene>
<dbReference type="AlphaFoldDB" id="A0AAN7SJ80"/>
<name>A0AAN7SJ80_9COLE</name>
<organism evidence="2 3">
    <name type="scientific">Aquatica leii</name>
    <dbReference type="NCBI Taxonomy" id="1421715"/>
    <lineage>
        <taxon>Eukaryota</taxon>
        <taxon>Metazoa</taxon>
        <taxon>Ecdysozoa</taxon>
        <taxon>Arthropoda</taxon>
        <taxon>Hexapoda</taxon>
        <taxon>Insecta</taxon>
        <taxon>Pterygota</taxon>
        <taxon>Neoptera</taxon>
        <taxon>Endopterygota</taxon>
        <taxon>Coleoptera</taxon>
        <taxon>Polyphaga</taxon>
        <taxon>Elateriformia</taxon>
        <taxon>Elateroidea</taxon>
        <taxon>Lampyridae</taxon>
        <taxon>Luciolinae</taxon>
        <taxon>Aquatica</taxon>
    </lineage>
</organism>
<evidence type="ECO:0000313" key="3">
    <source>
        <dbReference type="Proteomes" id="UP001353858"/>
    </source>
</evidence>
<keyword evidence="3" id="KW-1185">Reference proteome</keyword>
<comment type="caution">
    <text evidence="2">The sequence shown here is derived from an EMBL/GenBank/DDBJ whole genome shotgun (WGS) entry which is preliminary data.</text>
</comment>
<evidence type="ECO:0000313" key="2">
    <source>
        <dbReference type="EMBL" id="KAK4884357.1"/>
    </source>
</evidence>
<dbReference type="Proteomes" id="UP001353858">
    <property type="component" value="Unassembled WGS sequence"/>
</dbReference>
<accession>A0AAN7SJ80</accession>
<dbReference type="Pfam" id="PF17906">
    <property type="entry name" value="HTH_48"/>
    <property type="match status" value="1"/>
</dbReference>